<dbReference type="GO" id="GO:0019171">
    <property type="term" value="F:(3R)-hydroxyacyl-[acyl-carrier-protein] dehydratase activity"/>
    <property type="evidence" value="ECO:0007669"/>
    <property type="project" value="TreeGrafter"/>
</dbReference>
<evidence type="ECO:0000313" key="4">
    <source>
        <dbReference type="Proteomes" id="UP000198870"/>
    </source>
</evidence>
<organism evidence="3 4">
    <name type="scientific">Desulfoluna spongiiphila</name>
    <dbReference type="NCBI Taxonomy" id="419481"/>
    <lineage>
        <taxon>Bacteria</taxon>
        <taxon>Pseudomonadati</taxon>
        <taxon>Thermodesulfobacteriota</taxon>
        <taxon>Desulfobacteria</taxon>
        <taxon>Desulfobacterales</taxon>
        <taxon>Desulfolunaceae</taxon>
        <taxon>Desulfoluna</taxon>
    </lineage>
</organism>
<dbReference type="PANTHER" id="PTHR43437:SF3">
    <property type="entry name" value="HYDROXYACYL-THIOESTER DEHYDRATASE TYPE 2, MITOCHONDRIAL"/>
    <property type="match status" value="1"/>
</dbReference>
<dbReference type="AlphaFoldDB" id="A0A1G5J885"/>
<dbReference type="STRING" id="419481.SAMN05216233_12629"/>
<evidence type="ECO:0000259" key="2">
    <source>
        <dbReference type="Pfam" id="PF01575"/>
    </source>
</evidence>
<proteinExistence type="predicted"/>
<dbReference type="InterPro" id="IPR029069">
    <property type="entry name" value="HotDog_dom_sf"/>
</dbReference>
<dbReference type="EMBL" id="FMUX01000026">
    <property type="protein sequence ID" value="SCY84566.1"/>
    <property type="molecule type" value="Genomic_DNA"/>
</dbReference>
<evidence type="ECO:0000313" key="3">
    <source>
        <dbReference type="EMBL" id="SCY84566.1"/>
    </source>
</evidence>
<evidence type="ECO:0000256" key="1">
    <source>
        <dbReference type="ARBA" id="ARBA00023239"/>
    </source>
</evidence>
<accession>A0A1G5J885</accession>
<dbReference type="RefSeq" id="WP_092215056.1">
    <property type="nucleotide sequence ID" value="NZ_FMUX01000026.1"/>
</dbReference>
<keyword evidence="1" id="KW-0456">Lyase</keyword>
<protein>
    <submittedName>
        <fullName evidence="3">3-hydroxybutyryl-CoA dehydratase</fullName>
    </submittedName>
</protein>
<keyword evidence="4" id="KW-1185">Reference proteome</keyword>
<dbReference type="OrthoDB" id="9800237at2"/>
<reference evidence="3 4" key="1">
    <citation type="submission" date="2016-10" db="EMBL/GenBank/DDBJ databases">
        <authorList>
            <person name="de Groot N.N."/>
        </authorList>
    </citation>
    <scope>NUCLEOTIDE SEQUENCE [LARGE SCALE GENOMIC DNA]</scope>
    <source>
        <strain evidence="3 4">AA1</strain>
    </source>
</reference>
<dbReference type="Gene3D" id="3.10.129.10">
    <property type="entry name" value="Hotdog Thioesterase"/>
    <property type="match status" value="1"/>
</dbReference>
<feature type="domain" description="MaoC-like" evidence="2">
    <location>
        <begin position="16"/>
        <end position="110"/>
    </location>
</feature>
<dbReference type="Proteomes" id="UP000198870">
    <property type="component" value="Unassembled WGS sequence"/>
</dbReference>
<dbReference type="FunFam" id="3.10.129.10:FF:000042">
    <property type="entry name" value="MaoC domain protein dehydratase"/>
    <property type="match status" value="1"/>
</dbReference>
<dbReference type="GO" id="GO:0006633">
    <property type="term" value="P:fatty acid biosynthetic process"/>
    <property type="evidence" value="ECO:0007669"/>
    <property type="project" value="TreeGrafter"/>
</dbReference>
<dbReference type="InterPro" id="IPR002539">
    <property type="entry name" value="MaoC-like_dom"/>
</dbReference>
<dbReference type="PANTHER" id="PTHR43437">
    <property type="entry name" value="HYDROXYACYL-THIOESTER DEHYDRATASE TYPE 2, MITOCHONDRIAL-RELATED"/>
    <property type="match status" value="1"/>
</dbReference>
<gene>
    <name evidence="3" type="ORF">SAMN05216233_12629</name>
</gene>
<dbReference type="SUPFAM" id="SSF54637">
    <property type="entry name" value="Thioesterase/thiol ester dehydrase-isomerase"/>
    <property type="match status" value="1"/>
</dbReference>
<dbReference type="Pfam" id="PF01575">
    <property type="entry name" value="MaoC_dehydratas"/>
    <property type="match status" value="1"/>
</dbReference>
<sequence length="146" mass="15436">MNGKSIDDITVGDHAEVAKTISESDVYTFAGVTGDFNPAHVNEHYASGTFFKRRIAHGMLSAGLISNVLGTHLPGPGAVYLSQELKFTAPVYIGDTITARAEVVEVLAEKNRVILQTVCTNQDGTVVITGTALMSPMKKKAAAQAS</sequence>
<dbReference type="CDD" id="cd03449">
    <property type="entry name" value="R_hydratase"/>
    <property type="match status" value="1"/>
</dbReference>
<name>A0A1G5J885_9BACT</name>
<dbReference type="InterPro" id="IPR050965">
    <property type="entry name" value="UPF0336/Enoyl-CoA_hydratase"/>
</dbReference>